<dbReference type="CDD" id="cd00140">
    <property type="entry name" value="beta_clamp"/>
    <property type="match status" value="1"/>
</dbReference>
<dbReference type="Pfam" id="PF00712">
    <property type="entry name" value="DNA_pol3_beta"/>
    <property type="match status" value="1"/>
</dbReference>
<accession>A0A7C1BE47</accession>
<dbReference type="InterPro" id="IPR022637">
    <property type="entry name" value="DNA_polIII_beta_cen"/>
</dbReference>
<comment type="caution">
    <text evidence="13">The sequence shown here is derived from an EMBL/GenBank/DDBJ whole genome shotgun (WGS) entry which is preliminary data.</text>
</comment>
<feature type="domain" description="DNA polymerase III beta sliding clamp C-terminal" evidence="12">
    <location>
        <begin position="240"/>
        <end position="361"/>
    </location>
</feature>
<gene>
    <name evidence="13" type="primary">dnaN</name>
    <name evidence="13" type="ORF">ENG67_05760</name>
</gene>
<dbReference type="Gene3D" id="3.10.150.10">
    <property type="entry name" value="DNA Polymerase III, subunit A, domain 2"/>
    <property type="match status" value="1"/>
</dbReference>
<dbReference type="Gene3D" id="3.70.10.10">
    <property type="match status" value="1"/>
</dbReference>
<evidence type="ECO:0000259" key="10">
    <source>
        <dbReference type="Pfam" id="PF00712"/>
    </source>
</evidence>
<dbReference type="SUPFAM" id="SSF55979">
    <property type="entry name" value="DNA clamp"/>
    <property type="match status" value="3"/>
</dbReference>
<dbReference type="Pfam" id="PF02767">
    <property type="entry name" value="DNA_pol3_beta_2"/>
    <property type="match status" value="1"/>
</dbReference>
<evidence type="ECO:0000256" key="7">
    <source>
        <dbReference type="ARBA" id="ARBA00022932"/>
    </source>
</evidence>
<evidence type="ECO:0000259" key="12">
    <source>
        <dbReference type="Pfam" id="PF02768"/>
    </source>
</evidence>
<name>A0A7C1BE47_UNCW3</name>
<dbReference type="InterPro" id="IPR022634">
    <property type="entry name" value="DNA_polIII_beta_N"/>
</dbReference>
<dbReference type="AlphaFoldDB" id="A0A7C1BE47"/>
<dbReference type="GO" id="GO:0008408">
    <property type="term" value="F:3'-5' exonuclease activity"/>
    <property type="evidence" value="ECO:0007669"/>
    <property type="project" value="InterPro"/>
</dbReference>
<evidence type="ECO:0000259" key="11">
    <source>
        <dbReference type="Pfam" id="PF02767"/>
    </source>
</evidence>
<comment type="subunit">
    <text evidence="9">Forms a ring-shaped head-to-tail homodimer around DNA.</text>
</comment>
<dbReference type="Proteomes" id="UP000885931">
    <property type="component" value="Unassembled WGS sequence"/>
</dbReference>
<dbReference type="GO" id="GO:0006271">
    <property type="term" value="P:DNA strand elongation involved in DNA replication"/>
    <property type="evidence" value="ECO:0007669"/>
    <property type="project" value="TreeGrafter"/>
</dbReference>
<evidence type="ECO:0000256" key="1">
    <source>
        <dbReference type="ARBA" id="ARBA00004496"/>
    </source>
</evidence>
<evidence type="ECO:0000256" key="5">
    <source>
        <dbReference type="ARBA" id="ARBA00022695"/>
    </source>
</evidence>
<dbReference type="PIRSF" id="PIRSF000804">
    <property type="entry name" value="DNA_pol_III_b"/>
    <property type="match status" value="1"/>
</dbReference>
<dbReference type="PANTHER" id="PTHR30478:SF0">
    <property type="entry name" value="BETA SLIDING CLAMP"/>
    <property type="match status" value="1"/>
</dbReference>
<dbReference type="InterPro" id="IPR001001">
    <property type="entry name" value="DNA_polIII_beta"/>
</dbReference>
<dbReference type="EMBL" id="DRBW01000212">
    <property type="protein sequence ID" value="HDM90689.1"/>
    <property type="molecule type" value="Genomic_DNA"/>
</dbReference>
<organism evidence="13">
    <name type="scientific">candidate division WOR-3 bacterium</name>
    <dbReference type="NCBI Taxonomy" id="2052148"/>
    <lineage>
        <taxon>Bacteria</taxon>
        <taxon>Bacteria division WOR-3</taxon>
    </lineage>
</organism>
<dbReference type="SMART" id="SM00480">
    <property type="entry name" value="POL3Bc"/>
    <property type="match status" value="1"/>
</dbReference>
<evidence type="ECO:0000256" key="9">
    <source>
        <dbReference type="PIRNR" id="PIRNR000804"/>
    </source>
</evidence>
<comment type="function">
    <text evidence="9">Confers DNA tethering and processivity to DNA polymerases and other proteins. Acts as a clamp, forming a ring around DNA (a reaction catalyzed by the clamp-loading complex) which diffuses in an ATP-independent manner freely and bidirectionally along dsDNA. Initially characterized for its ability to contact the catalytic subunit of DNA polymerase III (Pol III), a complex, multichain enzyme responsible for most of the replicative synthesis in bacteria; Pol III exhibits 3'-5' exonuclease proofreading activity. The beta chain is required for initiation of replication as well as for processivity of DNA replication.</text>
</comment>
<keyword evidence="6 9" id="KW-0235">DNA replication</keyword>
<dbReference type="GO" id="GO:0009360">
    <property type="term" value="C:DNA polymerase III complex"/>
    <property type="evidence" value="ECO:0007669"/>
    <property type="project" value="InterPro"/>
</dbReference>
<dbReference type="GO" id="GO:0003887">
    <property type="term" value="F:DNA-directed DNA polymerase activity"/>
    <property type="evidence" value="ECO:0007669"/>
    <property type="project" value="UniProtKB-UniRule"/>
</dbReference>
<dbReference type="InterPro" id="IPR046938">
    <property type="entry name" value="DNA_clamp_sf"/>
</dbReference>
<dbReference type="GO" id="GO:0003677">
    <property type="term" value="F:DNA binding"/>
    <property type="evidence" value="ECO:0007669"/>
    <property type="project" value="UniProtKB-UniRule"/>
</dbReference>
<evidence type="ECO:0000256" key="4">
    <source>
        <dbReference type="ARBA" id="ARBA00022679"/>
    </source>
</evidence>
<dbReference type="PANTHER" id="PTHR30478">
    <property type="entry name" value="DNA POLYMERASE III SUBUNIT BETA"/>
    <property type="match status" value="1"/>
</dbReference>
<feature type="domain" description="DNA polymerase III beta sliding clamp N-terminal" evidence="10">
    <location>
        <begin position="1"/>
        <end position="116"/>
    </location>
</feature>
<evidence type="ECO:0000256" key="2">
    <source>
        <dbReference type="ARBA" id="ARBA00010752"/>
    </source>
</evidence>
<dbReference type="NCBIfam" id="TIGR00663">
    <property type="entry name" value="dnan"/>
    <property type="match status" value="1"/>
</dbReference>
<dbReference type="GO" id="GO:0005737">
    <property type="term" value="C:cytoplasm"/>
    <property type="evidence" value="ECO:0007669"/>
    <property type="project" value="UniProtKB-SubCell"/>
</dbReference>
<protein>
    <recommendedName>
        <fullName evidence="9">Beta sliding clamp</fullName>
    </recommendedName>
</protein>
<keyword evidence="4 9" id="KW-0808">Transferase</keyword>
<evidence type="ECO:0000256" key="6">
    <source>
        <dbReference type="ARBA" id="ARBA00022705"/>
    </source>
</evidence>
<feature type="domain" description="DNA polymerase III beta sliding clamp central" evidence="11">
    <location>
        <begin position="133"/>
        <end position="235"/>
    </location>
</feature>
<comment type="similarity">
    <text evidence="2 9">Belongs to the beta sliding clamp family.</text>
</comment>
<sequence length="364" mass="40962">MKFTVATQDFIRALSDVSKALPQRTTLPIVQNILMEVKGGKLTLSATNLDFSVKETILVDSKEEGSCTVPGKALINVVSVLPPSTLTVEYVSNTLRLVKENGVYSLVTRSAEDFPRFKEITSGQRFKVKREFVLKGADKVSFCAAREDPRPFLTGVLWHMAGNEMRFVASDSHKLGLWKKKLDISADFQAILPRNVFDLVKSRDDEEVEVLSGSDIMAFYFSDAELVTRLIEGPYAAYEEVIPKEEGYVFKTPTNEFISTLRRILVFTEKPTYLVKWHLTPGHVTLFAQSPEVGEATEVLDGDYTGIEMDVGFNAQYLLETVRHIDSDEIIFHFYSPLSAVVLNPSETPEDEELLYLIMPIKLE</sequence>
<proteinExistence type="inferred from homology"/>
<keyword evidence="7 9" id="KW-0239">DNA-directed DNA polymerase</keyword>
<comment type="subcellular location">
    <subcellularLocation>
        <location evidence="1 9">Cytoplasm</location>
    </subcellularLocation>
</comment>
<keyword evidence="8" id="KW-0238">DNA-binding</keyword>
<keyword evidence="3 9" id="KW-0963">Cytoplasm</keyword>
<reference evidence="13" key="1">
    <citation type="journal article" date="2020" name="mSystems">
        <title>Genome- and Community-Level Interaction Insights into Carbon Utilization and Element Cycling Functions of Hydrothermarchaeota in Hydrothermal Sediment.</title>
        <authorList>
            <person name="Zhou Z."/>
            <person name="Liu Y."/>
            <person name="Xu W."/>
            <person name="Pan J."/>
            <person name="Luo Z.H."/>
            <person name="Li M."/>
        </authorList>
    </citation>
    <scope>NUCLEOTIDE SEQUENCE [LARGE SCALE GENOMIC DNA]</scope>
    <source>
        <strain evidence="13">HyVt-237</strain>
    </source>
</reference>
<dbReference type="InterPro" id="IPR022635">
    <property type="entry name" value="DNA_polIII_beta_C"/>
</dbReference>
<keyword evidence="5 9" id="KW-0548">Nucleotidyltransferase</keyword>
<evidence type="ECO:0000256" key="3">
    <source>
        <dbReference type="ARBA" id="ARBA00022490"/>
    </source>
</evidence>
<evidence type="ECO:0000256" key="8">
    <source>
        <dbReference type="ARBA" id="ARBA00023125"/>
    </source>
</evidence>
<evidence type="ECO:0000313" key="13">
    <source>
        <dbReference type="EMBL" id="HDM90689.1"/>
    </source>
</evidence>
<dbReference type="Pfam" id="PF02768">
    <property type="entry name" value="DNA_pol3_beta_3"/>
    <property type="match status" value="1"/>
</dbReference>